<dbReference type="OrthoDB" id="6377855at2759"/>
<feature type="coiled-coil region" evidence="1">
    <location>
        <begin position="816"/>
        <end position="875"/>
    </location>
</feature>
<feature type="region of interest" description="Disordered" evidence="2">
    <location>
        <begin position="2078"/>
        <end position="2244"/>
    </location>
</feature>
<feature type="region of interest" description="Disordered" evidence="2">
    <location>
        <begin position="1520"/>
        <end position="1540"/>
    </location>
</feature>
<sequence>MESDAEEDSRYLADSVRKSSSHSHQNNRSHDGHISNRSQKSLSHTNPEEDWTLSHSSLKSSSRKSDNRRRNDQTQGKSRYGRAQQRHAVEGELEHGEYADNAQNNGDQLSVQEEVEESTNDTSMDETSFSTSTYTEKENGSSSELSIDPVVWKKFKFLTSILKETQHNLKAMDELVLEHQHLQELSDRGAIRSTTHASASYIPGTEQELGDGEPKTDEAKLEEILSLLHNLTRTLSSYEQHPLLAAAQQPTDISLRVPPGNSGQEPQYSSAEAKAPNSQGYGSHNLDSHTYRLPELGQASDQTHLQSSLQHGYQEHSSPSRCNDFPLKFDVPKDGTLGYQDIGSRYDSSVPHVLPQRLHVGSNPTYTNVGILSLENGSGALPQSLSHSYLRERDSEIPVNTSDDLMAAHNTSHYFRTHVKDSISQTDYAFSGANAYESYEASNFAGPYQPDPAQHSSRITNCQSQGSTSHPLTKETRSLRKDINDIVLRKQALDSRLQSLIAHRAVQKEMEWAQASKSKDKKQLARSQSLEDDSRRLKGKVKKYRSRSKSHEDEVDSHSRMSSSVKDCYLSMISEDQDEFPSLQMGSLENEEKISELRNEEADLPGLGDSGLSSEINSINATIQELVRENQQLHEFLQGMTVESIAKVDQEKIELEAKIQSLNQENESLKIMMNGNIEEEETNAGVKKKHEGKAVSFLVSDDNIEKLLKDHEMESSHCQELGKKSPVLESESVEKDLSNFAEFSQKEQEASVYSQEHSKRIAVLEAQVSELTRQNQSLMHRIREEKDGDTSDKETKSDYEEISSRILELKTQGAANISVTREIEKLQRKINKLLREKDDLNHKLNTEATERDYEHSRLEARIRILSEQNRVLSDKMNEQKSASLATDHGNYHSDQIKSQNDSSVSISLNQDRFEKSTDESKSAMNMGTTSSREVSFKIDVDYDNLTKDEHKPESKVNSESSSFRQFSEHSRSRSTEYSSSRGDVKHTHSSGSADYSSTKEDSEYTVSKTEPEYSHAEGAEDARSQRSADHSKRDPEHSSFTRDSKCTRSDEADHSSSFRQSEYTEYSAASRSHKSDRGTKKSTAFDENDEYSQVDDDSSTNIEHSLHTENVDQSSSQRLPYKPSTSERNQKTHRNESFDRKKDRSSPETSYGSKEKGKTDEIKPYTIVQPVNDPKLTSQLEELLKQNEMLISTVNAMKATSVMSESSLGSAIRQIMEEHEKLIQNVEEKINHARISGELDAESRMNKLLQEKQVLAMSLEEQKHKNESLVKQNDLLEKKLQIVRKNTELNGDQETNEKDKEVLCYVKTPPTLHIASEEMNAPYDIEVDCEIIESFKVSEEIVNGSDDLKKKEMDKFQQTKMGEAILKASYHSVQRKDASKSTDMQKQVTKTTDSQSKGSSRRNSLSLQSLSRRGSQASTSRIPRSEGQECEEDLQDELTEGLIHLTSRKEDEKWAQVLEQSEEEKQILQERIKTLVNENDCLASRLEEVMGVSRNLSDQMQSAREELVKVSAEKEDLQKKVRSLEEGKEDSSLSLSESLGSSRLTQRLKDRIRSLQGEVEGAWQEVHQRTIERDKMSAERESIEYTASINLNSARKEVESLRSQIAMHQQDFERRAVELTNTKNELEKKSSEQRILLDDFEVQKKKLHDLEKKLEDIESSYRECQDKLQIEIRERKRAEEQLEDTLQRLSAGLESERTRSKGERYWQEAMSRLKSQLHQEQLRSRLLEAADHENSARILVLQRSVRETIEAHEILQAKYKQLRTAYRAKKTDKTHRRELSEQYSQQVKELGKTSAALEDNYKMMLSTLGESIGVTVEILTSHVFLSPCVVHPSPDLRLDLETWFEAQQGRLRWLQTQLRKLCLHNWKMADLPKTSNFTIGQRTKSIPGSSTSETSGDSNIQGKSDGSSESKSDSSSGYKTRKSLKKNLYDLSILDETKSDSSSPVQKKIGASPAVSASGASSGFTSVSDTDRRMARQGSQEENAQDSGNTFVSFSFVQSKPSFSPPMKPLASSSMSLSEVGRILTDQQRQLTRAKFHQYKTLVSNLQRDLEFPFTSSPSVPSSMITTPEKIKELSCSTFGDEEHSGDMEMETTLSDSQVSSSRTLCSLSQNEESGSSKHSKESLPVLEEISQTSGSLSGMSKSPHSWNNTCLERNPSTSPSLRPEFLQEDMESFGMERDINQSSARATTCDSNSLLDTRDAAKENQASGVDVDKDHDSMEELDEEEDIIRIFVESEVVDDDDLD</sequence>
<dbReference type="EMBL" id="QCYY01000921">
    <property type="protein sequence ID" value="ROT81764.1"/>
    <property type="molecule type" value="Genomic_DNA"/>
</dbReference>
<accession>A0A3R7PCE2</accession>
<comment type="caution">
    <text evidence="3">The sequence shown here is derived from an EMBL/GenBank/DDBJ whole genome shotgun (WGS) entry which is preliminary data.</text>
</comment>
<evidence type="ECO:0000256" key="2">
    <source>
        <dbReference type="SAM" id="MobiDB-lite"/>
    </source>
</evidence>
<feature type="compositionally biased region" description="Polar residues" evidence="2">
    <location>
        <begin position="2130"/>
        <end position="2161"/>
    </location>
</feature>
<feature type="region of interest" description="Disordered" evidence="2">
    <location>
        <begin position="911"/>
        <end position="930"/>
    </location>
</feature>
<feature type="compositionally biased region" description="Basic and acidic residues" evidence="2">
    <location>
        <begin position="1520"/>
        <end position="1531"/>
    </location>
</feature>
<feature type="region of interest" description="Disordered" evidence="2">
    <location>
        <begin position="877"/>
        <end position="905"/>
    </location>
</feature>
<proteinExistence type="predicted"/>
<feature type="region of interest" description="Disordered" evidence="2">
    <location>
        <begin position="1878"/>
        <end position="1919"/>
    </location>
</feature>
<feature type="compositionally biased region" description="Polar residues" evidence="2">
    <location>
        <begin position="302"/>
        <end position="321"/>
    </location>
</feature>
<feature type="compositionally biased region" description="Polar residues" evidence="2">
    <location>
        <begin position="101"/>
        <end position="111"/>
    </location>
</feature>
<feature type="coiled-coil region" evidence="1">
    <location>
        <begin position="1591"/>
        <end position="1699"/>
    </location>
</feature>
<feature type="compositionally biased region" description="Polar residues" evidence="2">
    <location>
        <begin position="1878"/>
        <end position="1901"/>
    </location>
</feature>
<feature type="coiled-coil region" evidence="1">
    <location>
        <begin position="1180"/>
        <end position="1286"/>
    </location>
</feature>
<feature type="compositionally biased region" description="Polar residues" evidence="2">
    <location>
        <begin position="35"/>
        <end position="45"/>
    </location>
</feature>
<feature type="region of interest" description="Disordered" evidence="2">
    <location>
        <begin position="1938"/>
        <end position="1989"/>
    </location>
</feature>
<feature type="compositionally biased region" description="Basic and acidic residues" evidence="2">
    <location>
        <begin position="1009"/>
        <end position="1056"/>
    </location>
</feature>
<feature type="region of interest" description="Disordered" evidence="2">
    <location>
        <begin position="512"/>
        <end position="561"/>
    </location>
</feature>
<feature type="compositionally biased region" description="Basic and acidic residues" evidence="2">
    <location>
        <begin position="549"/>
        <end position="559"/>
    </location>
</feature>
<feature type="region of interest" description="Disordered" evidence="2">
    <location>
        <begin position="445"/>
        <end position="477"/>
    </location>
</feature>
<feature type="compositionally biased region" description="Low complexity" evidence="2">
    <location>
        <begin position="1401"/>
        <end position="1418"/>
    </location>
</feature>
<evidence type="ECO:0000256" key="1">
    <source>
        <dbReference type="SAM" id="Coils"/>
    </source>
</evidence>
<evidence type="ECO:0000313" key="3">
    <source>
        <dbReference type="EMBL" id="ROT81764.1"/>
    </source>
</evidence>
<gene>
    <name evidence="3" type="ORF">C7M84_025076</name>
</gene>
<feature type="compositionally biased region" description="Basic and acidic residues" evidence="2">
    <location>
        <begin position="512"/>
        <end position="523"/>
    </location>
</feature>
<feature type="region of interest" description="Disordered" evidence="2">
    <location>
        <begin position="1"/>
        <end position="143"/>
    </location>
</feature>
<feature type="compositionally biased region" description="Basic and acidic residues" evidence="2">
    <location>
        <begin position="1153"/>
        <end position="1163"/>
    </location>
</feature>
<feature type="compositionally biased region" description="Basic and acidic residues" evidence="2">
    <location>
        <begin position="63"/>
        <end position="72"/>
    </location>
</feature>
<name>A0A3R7PCE2_PENVA</name>
<reference evidence="3 4" key="1">
    <citation type="submission" date="2018-04" db="EMBL/GenBank/DDBJ databases">
        <authorList>
            <person name="Zhang X."/>
            <person name="Yuan J."/>
            <person name="Li F."/>
            <person name="Xiang J."/>
        </authorList>
    </citation>
    <scope>NUCLEOTIDE SEQUENCE [LARGE SCALE GENOMIC DNA]</scope>
    <source>
        <tissue evidence="3">Muscle</tissue>
    </source>
</reference>
<feature type="compositionally biased region" description="Polar residues" evidence="2">
    <location>
        <begin position="1977"/>
        <end position="1989"/>
    </location>
</feature>
<feature type="compositionally biased region" description="Basic and acidic residues" evidence="2">
    <location>
        <begin position="911"/>
        <end position="921"/>
    </location>
</feature>
<feature type="compositionally biased region" description="Polar residues" evidence="2">
    <location>
        <begin position="261"/>
        <end position="282"/>
    </location>
</feature>
<feature type="compositionally biased region" description="Polar residues" evidence="2">
    <location>
        <begin position="120"/>
        <end position="143"/>
    </location>
</feature>
<feature type="compositionally biased region" description="Basic and acidic residues" evidence="2">
    <location>
        <begin position="87"/>
        <end position="98"/>
    </location>
</feature>
<keyword evidence="1" id="KW-0175">Coiled coil</keyword>
<feature type="region of interest" description="Disordered" evidence="2">
    <location>
        <begin position="253"/>
        <end position="289"/>
    </location>
</feature>
<feature type="compositionally biased region" description="Polar residues" evidence="2">
    <location>
        <begin position="1057"/>
        <end position="1070"/>
    </location>
</feature>
<feature type="coiled-coil region" evidence="1">
    <location>
        <begin position="645"/>
        <end position="672"/>
    </location>
</feature>
<feature type="region of interest" description="Disordered" evidence="2">
    <location>
        <begin position="947"/>
        <end position="1163"/>
    </location>
</feature>
<feature type="region of interest" description="Disordered" evidence="2">
    <location>
        <begin position="302"/>
        <end position="323"/>
    </location>
</feature>
<keyword evidence="4" id="KW-1185">Reference proteome</keyword>
<feature type="region of interest" description="Disordered" evidence="2">
    <location>
        <begin position="196"/>
        <end position="217"/>
    </location>
</feature>
<feature type="compositionally biased region" description="Basic residues" evidence="2">
    <location>
        <begin position="537"/>
        <end position="548"/>
    </location>
</feature>
<evidence type="ECO:0000313" key="4">
    <source>
        <dbReference type="Proteomes" id="UP000283509"/>
    </source>
</evidence>
<feature type="compositionally biased region" description="Basic and acidic residues" evidence="2">
    <location>
        <begin position="947"/>
        <end position="956"/>
    </location>
</feature>
<feature type="compositionally biased region" description="Polar residues" evidence="2">
    <location>
        <begin position="896"/>
        <end position="905"/>
    </location>
</feature>
<dbReference type="Proteomes" id="UP000283509">
    <property type="component" value="Unassembled WGS sequence"/>
</dbReference>
<feature type="compositionally biased region" description="Acidic residues" evidence="2">
    <location>
        <begin position="1086"/>
        <end position="1098"/>
    </location>
</feature>
<feature type="compositionally biased region" description="Basic and acidic residues" evidence="2">
    <location>
        <begin position="781"/>
        <end position="796"/>
    </location>
</feature>
<feature type="compositionally biased region" description="Basic and acidic residues" evidence="2">
    <location>
        <begin position="8"/>
        <end position="17"/>
    </location>
</feature>
<feature type="compositionally biased region" description="Polar residues" evidence="2">
    <location>
        <begin position="2181"/>
        <end position="2196"/>
    </location>
</feature>
<feature type="compositionally biased region" description="Basic and acidic residues" evidence="2">
    <location>
        <begin position="1128"/>
        <end position="1146"/>
    </location>
</feature>
<organism evidence="3 4">
    <name type="scientific">Penaeus vannamei</name>
    <name type="common">Whiteleg shrimp</name>
    <name type="synonym">Litopenaeus vannamei</name>
    <dbReference type="NCBI Taxonomy" id="6689"/>
    <lineage>
        <taxon>Eukaryota</taxon>
        <taxon>Metazoa</taxon>
        <taxon>Ecdysozoa</taxon>
        <taxon>Arthropoda</taxon>
        <taxon>Crustacea</taxon>
        <taxon>Multicrustacea</taxon>
        <taxon>Malacostraca</taxon>
        <taxon>Eumalacostraca</taxon>
        <taxon>Eucarida</taxon>
        <taxon>Decapoda</taxon>
        <taxon>Dendrobranchiata</taxon>
        <taxon>Penaeoidea</taxon>
        <taxon>Penaeidae</taxon>
        <taxon>Penaeus</taxon>
    </lineage>
</organism>
<feature type="region of interest" description="Disordered" evidence="2">
    <location>
        <begin position="1371"/>
        <end position="1434"/>
    </location>
</feature>
<feature type="compositionally biased region" description="Polar residues" evidence="2">
    <location>
        <begin position="2092"/>
        <end position="2111"/>
    </location>
</feature>
<feature type="compositionally biased region" description="Polar residues" evidence="2">
    <location>
        <begin position="1111"/>
        <end position="1127"/>
    </location>
</feature>
<reference evidence="3 4" key="2">
    <citation type="submission" date="2019-01" db="EMBL/GenBank/DDBJ databases">
        <title>The decoding of complex shrimp genome reveals the adaptation for benthos swimmer, frequently molting mechanism and breeding impact on genome.</title>
        <authorList>
            <person name="Sun Y."/>
            <person name="Gao Y."/>
            <person name="Yu Y."/>
        </authorList>
    </citation>
    <scope>NUCLEOTIDE SEQUENCE [LARGE SCALE GENOMIC DNA]</scope>
    <source>
        <tissue evidence="3">Muscle</tissue>
    </source>
</reference>
<feature type="region of interest" description="Disordered" evidence="2">
    <location>
        <begin position="775"/>
        <end position="796"/>
    </location>
</feature>
<protein>
    <submittedName>
        <fullName evidence="3">Uncharacterized protein</fullName>
    </submittedName>
</protein>
<feature type="compositionally biased region" description="Polar residues" evidence="2">
    <location>
        <begin position="454"/>
        <end position="471"/>
    </location>
</feature>
<feature type="compositionally biased region" description="Polar residues" evidence="2">
    <location>
        <begin position="1381"/>
        <end position="1397"/>
    </location>
</feature>
<feature type="compositionally biased region" description="Low complexity" evidence="2">
    <location>
        <begin position="1950"/>
        <end position="1968"/>
    </location>
</feature>